<dbReference type="EMBL" id="CP054492">
    <property type="protein sequence ID" value="QOY51467.1"/>
    <property type="molecule type" value="Genomic_DNA"/>
</dbReference>
<dbReference type="SUPFAM" id="SSF52402">
    <property type="entry name" value="Adenine nucleotide alpha hydrolases-like"/>
    <property type="match status" value="2"/>
</dbReference>
<keyword evidence="2" id="KW-0547">Nucleotide-binding</keyword>
<evidence type="ECO:0000313" key="6">
    <source>
        <dbReference type="Proteomes" id="UP000593994"/>
    </source>
</evidence>
<dbReference type="PRINTS" id="PR01438">
    <property type="entry name" value="UNVRSLSTRESS"/>
</dbReference>
<evidence type="ECO:0000313" key="5">
    <source>
        <dbReference type="EMBL" id="QOY51467.1"/>
    </source>
</evidence>
<evidence type="ECO:0000256" key="2">
    <source>
        <dbReference type="ARBA" id="ARBA00022741"/>
    </source>
</evidence>
<sequence>MRDLKTILAAIHMTTLDEEVIKRALLIARETNAQLHFVYAIDIPVMDIEITSEFLKREFDKDAIKKETLNKIDALNLYKGVKYIVHITIGDAVEQVIHIAEKIKADLVVIGSTSKAKIEEYYLGSTSQKIAQEGGYPVLVVKNNVEGSYKNILATTNFSDSSKKSVLFAQIAFKSSPISLLHAYKDLDDLTINYYKIGSEKSVNNQEFLGRPHADIFKQDVGIKKLDIIKSSSSIDKSLLEYIKNKKSDLIVIGSSGSDIAGSFLSSTATYLLRKTLSDVLIYIPLNK</sequence>
<dbReference type="GO" id="GO:0005524">
    <property type="term" value="F:ATP binding"/>
    <property type="evidence" value="ECO:0007669"/>
    <property type="project" value="UniProtKB-KW"/>
</dbReference>
<keyword evidence="3" id="KW-0067">ATP-binding</keyword>
<evidence type="ECO:0000259" key="4">
    <source>
        <dbReference type="Pfam" id="PF00582"/>
    </source>
</evidence>
<dbReference type="InterPro" id="IPR006016">
    <property type="entry name" value="UspA"/>
</dbReference>
<reference evidence="5 6" key="1">
    <citation type="submission" date="2020-05" db="EMBL/GenBank/DDBJ databases">
        <title>Sulfurimonas marisnigri, sp. nov., and Sulfurimonas baltica, sp. nov., manganese oxide reducing chemolithoautotrophs of the class Epsilonproteobacteria isolated from the pelagic redoxclines of the Black and Baltic Seas and emended description of the genus Sulfurimonas.</title>
        <authorList>
            <person name="Henkel J.V."/>
            <person name="Laudan C."/>
            <person name="Werner J."/>
            <person name="Neu T."/>
            <person name="Plewe S."/>
            <person name="Sproer C."/>
            <person name="Bunk B."/>
            <person name="Schulz-Vogt H.N."/>
        </authorList>
    </citation>
    <scope>NUCLEOTIDE SEQUENCE [LARGE SCALE GENOMIC DNA]</scope>
    <source>
        <strain evidence="5 6">GD2</strain>
    </source>
</reference>
<dbReference type="KEGG" id="sbal:HUE88_10115"/>
<dbReference type="RefSeq" id="WP_194368675.1">
    <property type="nucleotide sequence ID" value="NZ_CP054492.1"/>
</dbReference>
<dbReference type="PANTHER" id="PTHR46268">
    <property type="entry name" value="STRESS RESPONSE PROTEIN NHAX"/>
    <property type="match status" value="1"/>
</dbReference>
<comment type="similarity">
    <text evidence="1">Belongs to the universal stress protein A family.</text>
</comment>
<gene>
    <name evidence="5" type="ORF">HUE88_10115</name>
</gene>
<dbReference type="PANTHER" id="PTHR46268:SF27">
    <property type="entry name" value="UNIVERSAL STRESS PROTEIN RV2623"/>
    <property type="match status" value="1"/>
</dbReference>
<feature type="domain" description="UspA" evidence="4">
    <location>
        <begin position="5"/>
        <end position="142"/>
    </location>
</feature>
<keyword evidence="6" id="KW-1185">Reference proteome</keyword>
<dbReference type="AlphaFoldDB" id="A0A7S7LTX9"/>
<dbReference type="Proteomes" id="UP000593994">
    <property type="component" value="Chromosome"/>
</dbReference>
<feature type="domain" description="UspA" evidence="4">
    <location>
        <begin position="149"/>
        <end position="282"/>
    </location>
</feature>
<accession>A0A7S7LTX9</accession>
<evidence type="ECO:0000256" key="1">
    <source>
        <dbReference type="ARBA" id="ARBA00008791"/>
    </source>
</evidence>
<organism evidence="5 6">
    <name type="scientific">Candidatus Sulfurimonas baltica</name>
    <dbReference type="NCBI Taxonomy" id="2740404"/>
    <lineage>
        <taxon>Bacteria</taxon>
        <taxon>Pseudomonadati</taxon>
        <taxon>Campylobacterota</taxon>
        <taxon>Epsilonproteobacteria</taxon>
        <taxon>Campylobacterales</taxon>
        <taxon>Sulfurimonadaceae</taxon>
        <taxon>Sulfurimonas</taxon>
    </lineage>
</organism>
<dbReference type="CDD" id="cd00293">
    <property type="entry name" value="USP-like"/>
    <property type="match status" value="1"/>
</dbReference>
<name>A0A7S7LTX9_9BACT</name>
<dbReference type="InterPro" id="IPR014729">
    <property type="entry name" value="Rossmann-like_a/b/a_fold"/>
</dbReference>
<dbReference type="InterPro" id="IPR006015">
    <property type="entry name" value="Universal_stress_UspA"/>
</dbReference>
<dbReference type="Gene3D" id="3.40.50.620">
    <property type="entry name" value="HUPs"/>
    <property type="match status" value="2"/>
</dbReference>
<proteinExistence type="inferred from homology"/>
<evidence type="ECO:0000256" key="3">
    <source>
        <dbReference type="ARBA" id="ARBA00022840"/>
    </source>
</evidence>
<protein>
    <submittedName>
        <fullName evidence="5">Universal stress protein</fullName>
    </submittedName>
</protein>
<dbReference type="Pfam" id="PF00582">
    <property type="entry name" value="Usp"/>
    <property type="match status" value="2"/>
</dbReference>